<dbReference type="InterPro" id="IPR028098">
    <property type="entry name" value="Glyco_trans_4-like_N"/>
</dbReference>
<evidence type="ECO:0000259" key="2">
    <source>
        <dbReference type="Pfam" id="PF00534"/>
    </source>
</evidence>
<sequence>MLDRHVRGRRTHYLAHRSPALPADDGEAHRDHRCNRSGAVRDAFGAHDVCAGGGDGRVCCPVLGCRLRTGAAHEGCAMKVCLCNNRFPPKVVGGTELIVYDLAVQLRDRGHDVSILTLSDSRAAETEVVDGLRVHSMPNTNIYNQFSHAVRSGLKKALFGALDTFNPFVFFYALRHLRRLDIDALCTNNLKGMGPAIWLAAWCLRIPVVHVLHDYWLLCPTSTMFRNGRACEQACQGCRTVSSPKAWFSRLVGHVVGVSNFVLERHRQQNFFGRARPCVIHNARQPFSAIPSTPTEPHKPFRVGFIGRTDATKGIREFFASAAAVHGGDLELHIAGRDNEQVLDALIAAHPDLAVVRYGFVAPKDFYPLVDIVVVTSMWNEPFGMVAFEPWEFFKPSIAFTSGGLPEVFSAFPELTVPRGDVAALGALIRRFVDDPVFYRDMARRCHAQRDHFLPPRQLQQFEAVLLAAARHDQRDAGVRAIEVERDTRS</sequence>
<evidence type="ECO:0000259" key="3">
    <source>
        <dbReference type="Pfam" id="PF13439"/>
    </source>
</evidence>
<dbReference type="SUPFAM" id="SSF53756">
    <property type="entry name" value="UDP-Glycosyltransferase/glycogen phosphorylase"/>
    <property type="match status" value="1"/>
</dbReference>
<dbReference type="EMBL" id="VTUZ01000012">
    <property type="protein sequence ID" value="KAA1010640.1"/>
    <property type="molecule type" value="Genomic_DNA"/>
</dbReference>
<dbReference type="Pfam" id="PF00534">
    <property type="entry name" value="Glycos_transf_1"/>
    <property type="match status" value="1"/>
</dbReference>
<accession>A0A5B0H671</accession>
<dbReference type="GO" id="GO:0016757">
    <property type="term" value="F:glycosyltransferase activity"/>
    <property type="evidence" value="ECO:0007669"/>
    <property type="project" value="InterPro"/>
</dbReference>
<proteinExistence type="predicted"/>
<dbReference type="Pfam" id="PF13439">
    <property type="entry name" value="Glyco_transf_4"/>
    <property type="match status" value="1"/>
</dbReference>
<dbReference type="Proteomes" id="UP000325273">
    <property type="component" value="Unassembled WGS sequence"/>
</dbReference>
<organism evidence="4 5">
    <name type="scientific">Paraburkholderia panacisoli</name>
    <dbReference type="NCBI Taxonomy" id="2603818"/>
    <lineage>
        <taxon>Bacteria</taxon>
        <taxon>Pseudomonadati</taxon>
        <taxon>Pseudomonadota</taxon>
        <taxon>Betaproteobacteria</taxon>
        <taxon>Burkholderiales</taxon>
        <taxon>Burkholderiaceae</taxon>
        <taxon>Paraburkholderia</taxon>
    </lineage>
</organism>
<evidence type="ECO:0000256" key="1">
    <source>
        <dbReference type="SAM" id="MobiDB-lite"/>
    </source>
</evidence>
<dbReference type="InterPro" id="IPR001296">
    <property type="entry name" value="Glyco_trans_1"/>
</dbReference>
<evidence type="ECO:0000313" key="4">
    <source>
        <dbReference type="EMBL" id="KAA1010640.1"/>
    </source>
</evidence>
<dbReference type="AlphaFoldDB" id="A0A5B0H671"/>
<evidence type="ECO:0000313" key="5">
    <source>
        <dbReference type="Proteomes" id="UP000325273"/>
    </source>
</evidence>
<reference evidence="4 5" key="1">
    <citation type="submission" date="2019-08" db="EMBL/GenBank/DDBJ databases">
        <title>Paraburkholderia sp. DCY113.</title>
        <authorList>
            <person name="Kang J."/>
        </authorList>
    </citation>
    <scope>NUCLEOTIDE SEQUENCE [LARGE SCALE GENOMIC DNA]</scope>
    <source>
        <strain evidence="4 5">DCY113</strain>
    </source>
</reference>
<keyword evidence="4" id="KW-0808">Transferase</keyword>
<gene>
    <name evidence="4" type="ORF">FVF58_20090</name>
</gene>
<feature type="domain" description="Glycosyltransferase subfamily 4-like N-terminal" evidence="3">
    <location>
        <begin position="92"/>
        <end position="283"/>
    </location>
</feature>
<name>A0A5B0H671_9BURK</name>
<comment type="caution">
    <text evidence="4">The sequence shown here is derived from an EMBL/GenBank/DDBJ whole genome shotgun (WGS) entry which is preliminary data.</text>
</comment>
<feature type="domain" description="Glycosyl transferase family 1" evidence="2">
    <location>
        <begin position="295"/>
        <end position="444"/>
    </location>
</feature>
<keyword evidence="5" id="KW-1185">Reference proteome</keyword>
<protein>
    <submittedName>
        <fullName evidence="4">Glycosyltransferase family 4 protein</fullName>
    </submittedName>
</protein>
<dbReference type="PANTHER" id="PTHR12526:SF630">
    <property type="entry name" value="GLYCOSYLTRANSFERASE"/>
    <property type="match status" value="1"/>
</dbReference>
<dbReference type="Gene3D" id="3.40.50.2000">
    <property type="entry name" value="Glycogen Phosphorylase B"/>
    <property type="match status" value="2"/>
</dbReference>
<feature type="region of interest" description="Disordered" evidence="1">
    <location>
        <begin position="1"/>
        <end position="32"/>
    </location>
</feature>
<dbReference type="PANTHER" id="PTHR12526">
    <property type="entry name" value="GLYCOSYLTRANSFERASE"/>
    <property type="match status" value="1"/>
</dbReference>
<feature type="compositionally biased region" description="Basic residues" evidence="1">
    <location>
        <begin position="1"/>
        <end position="15"/>
    </location>
</feature>